<protein>
    <submittedName>
        <fullName evidence="1">Uncharacterized protein</fullName>
    </submittedName>
</protein>
<name>A0ACC2L4M0_PERAE</name>
<sequence>MVAVVRAHGWQSIRLGLRFYFQSTMASSSSTTTMNQASSLLCTNITHLVIVKLDKENFLLWQSQFEPLLHYNDLYSHVDGSTPCPIHYLQGTSRTQQTLNPAHTSLQKQDQTLVSWIKSTLTEHALTQVVRLKTGFEIWKFLELQYSTRSRSRKAQLLLQLQTLRKGTSNITDYLHRAKFIADSLAAIGYPVPDEDLILAIVGGLPKSYDNLYMHVTSNSDSTSIEELHSLMLSQEVRPESQEQDDVTVNPPTTAFVATKYSSSQPPRGQSNNRSRGQG</sequence>
<reference evidence="1 2" key="1">
    <citation type="journal article" date="2022" name="Hortic Res">
        <title>A haplotype resolved chromosomal level avocado genome allows analysis of novel avocado genes.</title>
        <authorList>
            <person name="Nath O."/>
            <person name="Fletcher S.J."/>
            <person name="Hayward A."/>
            <person name="Shaw L.M."/>
            <person name="Masouleh A.K."/>
            <person name="Furtado A."/>
            <person name="Henry R.J."/>
            <person name="Mitter N."/>
        </authorList>
    </citation>
    <scope>NUCLEOTIDE SEQUENCE [LARGE SCALE GENOMIC DNA]</scope>
    <source>
        <strain evidence="2">cv. Hass</strain>
    </source>
</reference>
<accession>A0ACC2L4M0</accession>
<dbReference type="Proteomes" id="UP001234297">
    <property type="component" value="Chromosome 6"/>
</dbReference>
<organism evidence="1 2">
    <name type="scientific">Persea americana</name>
    <name type="common">Avocado</name>
    <dbReference type="NCBI Taxonomy" id="3435"/>
    <lineage>
        <taxon>Eukaryota</taxon>
        <taxon>Viridiplantae</taxon>
        <taxon>Streptophyta</taxon>
        <taxon>Embryophyta</taxon>
        <taxon>Tracheophyta</taxon>
        <taxon>Spermatophyta</taxon>
        <taxon>Magnoliopsida</taxon>
        <taxon>Magnoliidae</taxon>
        <taxon>Laurales</taxon>
        <taxon>Lauraceae</taxon>
        <taxon>Persea</taxon>
    </lineage>
</organism>
<dbReference type="EMBL" id="CM056814">
    <property type="protein sequence ID" value="KAJ8627973.1"/>
    <property type="molecule type" value="Genomic_DNA"/>
</dbReference>
<gene>
    <name evidence="1" type="ORF">MRB53_021280</name>
</gene>
<keyword evidence="2" id="KW-1185">Reference proteome</keyword>
<evidence type="ECO:0000313" key="2">
    <source>
        <dbReference type="Proteomes" id="UP001234297"/>
    </source>
</evidence>
<evidence type="ECO:0000313" key="1">
    <source>
        <dbReference type="EMBL" id="KAJ8627973.1"/>
    </source>
</evidence>
<comment type="caution">
    <text evidence="1">The sequence shown here is derived from an EMBL/GenBank/DDBJ whole genome shotgun (WGS) entry which is preliminary data.</text>
</comment>
<proteinExistence type="predicted"/>